<dbReference type="Proteomes" id="UP000283895">
    <property type="component" value="Unassembled WGS sequence"/>
</dbReference>
<dbReference type="AlphaFoldDB" id="A0A423X0L0"/>
<feature type="compositionally biased region" description="Basic and acidic residues" evidence="1">
    <location>
        <begin position="15"/>
        <end position="24"/>
    </location>
</feature>
<dbReference type="EMBL" id="LKEA01000004">
    <property type="protein sequence ID" value="ROW09386.1"/>
    <property type="molecule type" value="Genomic_DNA"/>
</dbReference>
<feature type="compositionally biased region" description="Basic and acidic residues" evidence="1">
    <location>
        <begin position="91"/>
        <end position="107"/>
    </location>
</feature>
<dbReference type="OrthoDB" id="3539922at2759"/>
<proteinExistence type="predicted"/>
<feature type="compositionally biased region" description="Basic residues" evidence="1">
    <location>
        <begin position="205"/>
        <end position="216"/>
    </location>
</feature>
<comment type="caution">
    <text evidence="2">The sequence shown here is derived from an EMBL/GenBank/DDBJ whole genome shotgun (WGS) entry which is preliminary data.</text>
</comment>
<feature type="compositionally biased region" description="Basic residues" evidence="1">
    <location>
        <begin position="25"/>
        <end position="37"/>
    </location>
</feature>
<keyword evidence="3" id="KW-1185">Reference proteome</keyword>
<reference evidence="2 3" key="1">
    <citation type="submission" date="2015-09" db="EMBL/GenBank/DDBJ databases">
        <title>Host preference determinants of Valsa canker pathogens revealed by comparative genomics.</title>
        <authorList>
            <person name="Yin Z."/>
            <person name="Huang L."/>
        </authorList>
    </citation>
    <scope>NUCLEOTIDE SEQUENCE [LARGE SCALE GENOMIC DNA]</scope>
    <source>
        <strain evidence="2 3">03-1</strain>
    </source>
</reference>
<feature type="compositionally biased region" description="Basic and acidic residues" evidence="1">
    <location>
        <begin position="47"/>
        <end position="72"/>
    </location>
</feature>
<feature type="compositionally biased region" description="Low complexity" evidence="1">
    <location>
        <begin position="153"/>
        <end position="174"/>
    </location>
</feature>
<name>A0A423X0L0_9PEZI</name>
<accession>A0A423X0L0</accession>
<protein>
    <submittedName>
        <fullName evidence="2">Uncharacterized protein</fullName>
    </submittedName>
</protein>
<feature type="region of interest" description="Disordered" evidence="1">
    <location>
        <begin position="1"/>
        <end position="224"/>
    </location>
</feature>
<feature type="compositionally biased region" description="Basic and acidic residues" evidence="1">
    <location>
        <begin position="137"/>
        <end position="149"/>
    </location>
</feature>
<evidence type="ECO:0000313" key="3">
    <source>
        <dbReference type="Proteomes" id="UP000283895"/>
    </source>
</evidence>
<organism evidence="2 3">
    <name type="scientific">Cytospora schulzeri</name>
    <dbReference type="NCBI Taxonomy" id="448051"/>
    <lineage>
        <taxon>Eukaryota</taxon>
        <taxon>Fungi</taxon>
        <taxon>Dikarya</taxon>
        <taxon>Ascomycota</taxon>
        <taxon>Pezizomycotina</taxon>
        <taxon>Sordariomycetes</taxon>
        <taxon>Sordariomycetidae</taxon>
        <taxon>Diaporthales</taxon>
        <taxon>Cytosporaceae</taxon>
        <taxon>Cytospora</taxon>
    </lineage>
</organism>
<feature type="compositionally biased region" description="Low complexity" evidence="1">
    <location>
        <begin position="192"/>
        <end position="204"/>
    </location>
</feature>
<gene>
    <name evidence="2" type="ORF">VMCG_02336</name>
</gene>
<evidence type="ECO:0000313" key="2">
    <source>
        <dbReference type="EMBL" id="ROW09386.1"/>
    </source>
</evidence>
<evidence type="ECO:0000256" key="1">
    <source>
        <dbReference type="SAM" id="MobiDB-lite"/>
    </source>
</evidence>
<sequence>MPSDRRRRNSVSFLHGDESSDDGHSRRKSRPRGHGSKLQRGISENSLMRREEEAEDRDDGHWDTDYDPKDKYYLSAEDDPFDLPSTRRGRERGVPSRNEHNSKARESSRKHRSSRHASPSRDGHTQSQRHSHRRSHSRDNKDDATDRHKSSTHSKPSSSSARPRPRPARASSSHLNAIRRPRAIRAGSSHITPRTRARPGPTRGLSHHNRQTKSKSGHAGPTRWDKLQDIDWEDAAKVALQAGTVAACKVGSEPIPWTAKGTKIASAALGAAMVDHVLQPKKRKGVKYSAMRYLTEFAVGSMVVGPALGKS</sequence>
<feature type="compositionally biased region" description="Basic residues" evidence="1">
    <location>
        <begin position="127"/>
        <end position="136"/>
    </location>
</feature>